<evidence type="ECO:0000256" key="5">
    <source>
        <dbReference type="ARBA" id="ARBA00022989"/>
    </source>
</evidence>
<dbReference type="SUPFAM" id="SSF81321">
    <property type="entry name" value="Family A G protein-coupled receptor-like"/>
    <property type="match status" value="1"/>
</dbReference>
<evidence type="ECO:0000256" key="6">
    <source>
        <dbReference type="ARBA" id="ARBA00023040"/>
    </source>
</evidence>
<evidence type="ECO:0000259" key="12">
    <source>
        <dbReference type="PROSITE" id="PS50262"/>
    </source>
</evidence>
<feature type="transmembrane region" description="Helical" evidence="11">
    <location>
        <begin position="91"/>
        <end position="110"/>
    </location>
</feature>
<dbReference type="Pfam" id="PF13853">
    <property type="entry name" value="7tm_4"/>
    <property type="match status" value="1"/>
</dbReference>
<dbReference type="InterPro" id="IPR050516">
    <property type="entry name" value="Olfactory_GPCR"/>
</dbReference>
<dbReference type="PROSITE" id="PS50262">
    <property type="entry name" value="G_PROTEIN_RECEP_F1_2"/>
    <property type="match status" value="1"/>
</dbReference>
<feature type="transmembrane region" description="Helical" evidence="11">
    <location>
        <begin position="15"/>
        <end position="40"/>
    </location>
</feature>
<feature type="transmembrane region" description="Helical" evidence="11">
    <location>
        <begin position="256"/>
        <end position="278"/>
    </location>
</feature>
<evidence type="ECO:0000256" key="11">
    <source>
        <dbReference type="RuleBase" id="RU363047"/>
    </source>
</evidence>
<evidence type="ECO:0000256" key="9">
    <source>
        <dbReference type="ARBA" id="ARBA00023224"/>
    </source>
</evidence>
<keyword evidence="9 10" id="KW-0807">Transducer</keyword>
<name>A0A8T2J775_9PIPI</name>
<dbReference type="InterPro" id="IPR000276">
    <property type="entry name" value="GPCR_Rhodpsn"/>
</dbReference>
<dbReference type="InterPro" id="IPR000725">
    <property type="entry name" value="Olfact_rcpt"/>
</dbReference>
<evidence type="ECO:0000256" key="1">
    <source>
        <dbReference type="ARBA" id="ARBA00004651"/>
    </source>
</evidence>
<comment type="caution">
    <text evidence="13">The sequence shown here is derived from an EMBL/GenBank/DDBJ whole genome shotgun (WGS) entry which is preliminary data.</text>
</comment>
<feature type="non-terminal residue" evidence="13">
    <location>
        <position position="291"/>
    </location>
</feature>
<keyword evidence="8 10" id="KW-0675">Receptor</keyword>
<feature type="transmembrane region" description="Helical" evidence="11">
    <location>
        <begin position="47"/>
        <end position="65"/>
    </location>
</feature>
<dbReference type="GO" id="GO:0004984">
    <property type="term" value="F:olfactory receptor activity"/>
    <property type="evidence" value="ECO:0007669"/>
    <property type="project" value="InterPro"/>
</dbReference>
<dbReference type="InterPro" id="IPR017452">
    <property type="entry name" value="GPCR_Rhodpsn_7TM"/>
</dbReference>
<proteinExistence type="inferred from homology"/>
<dbReference type="PANTHER" id="PTHR26452">
    <property type="entry name" value="OLFACTORY RECEPTOR"/>
    <property type="match status" value="1"/>
</dbReference>
<dbReference type="GO" id="GO:0005886">
    <property type="term" value="C:plasma membrane"/>
    <property type="evidence" value="ECO:0007669"/>
    <property type="project" value="UniProtKB-SubCell"/>
</dbReference>
<dbReference type="AlphaFoldDB" id="A0A8T2J775"/>
<dbReference type="OrthoDB" id="9895500at2759"/>
<dbReference type="PRINTS" id="PR00245">
    <property type="entry name" value="OLFACTORYR"/>
</dbReference>
<organism evidence="13 14">
    <name type="scientific">Hymenochirus boettgeri</name>
    <name type="common">Congo dwarf clawed frog</name>
    <dbReference type="NCBI Taxonomy" id="247094"/>
    <lineage>
        <taxon>Eukaryota</taxon>
        <taxon>Metazoa</taxon>
        <taxon>Chordata</taxon>
        <taxon>Craniata</taxon>
        <taxon>Vertebrata</taxon>
        <taxon>Euteleostomi</taxon>
        <taxon>Amphibia</taxon>
        <taxon>Batrachia</taxon>
        <taxon>Anura</taxon>
        <taxon>Pipoidea</taxon>
        <taxon>Pipidae</taxon>
        <taxon>Pipinae</taxon>
        <taxon>Hymenochirus</taxon>
    </lineage>
</organism>
<protein>
    <recommendedName>
        <fullName evidence="11">Olfactory receptor</fullName>
    </recommendedName>
</protein>
<dbReference type="GO" id="GO:0004930">
    <property type="term" value="F:G protein-coupled receptor activity"/>
    <property type="evidence" value="ECO:0007669"/>
    <property type="project" value="UniProtKB-KW"/>
</dbReference>
<keyword evidence="6 10" id="KW-0297">G-protein coupled receptor</keyword>
<evidence type="ECO:0000313" key="14">
    <source>
        <dbReference type="Proteomes" id="UP000812440"/>
    </source>
</evidence>
<keyword evidence="2 11" id="KW-1003">Cell membrane</keyword>
<gene>
    <name evidence="13" type="ORF">GDO86_006716</name>
</gene>
<dbReference type="FunFam" id="1.20.1070.10:FF:000015">
    <property type="entry name" value="Olfactory receptor"/>
    <property type="match status" value="1"/>
</dbReference>
<keyword evidence="5 11" id="KW-1133">Transmembrane helix</keyword>
<evidence type="ECO:0000256" key="3">
    <source>
        <dbReference type="ARBA" id="ARBA00022692"/>
    </source>
</evidence>
<sequence length="291" mass="32665">MFHLLALSTSPQERFMIFTGCFLVYSMTVLVNLLIISLVYQVSQLHTSMYFFLCNLSVLDILYTSSTLPKLLFFLCSGDGAVSYNACIGQLYFFLFCADTESFLLTSMAVDRYVAICKPLQYSLIMDKKTWALLAVPAWCMAAVNSLILTKLVTDLSFCGFNQLGNFFCDLKALLSISCSDTLYIRTFIRIDGMFVGVVPCCITIASYSCIISAILKIKTSEGRLKAFSSCSSHISVVILFYASALSLYMRYSQEGDMLCSVMFVTLVPMLNPLIYSLRNKDIHRAMKQVF</sequence>
<reference evidence="13" key="1">
    <citation type="thesis" date="2020" institute="ProQuest LLC" country="789 East Eisenhower Parkway, Ann Arbor, MI, USA">
        <title>Comparative Genomics and Chromosome Evolution.</title>
        <authorList>
            <person name="Mudd A.B."/>
        </authorList>
    </citation>
    <scope>NUCLEOTIDE SEQUENCE</scope>
    <source>
        <strain evidence="13">Female2</strain>
        <tissue evidence="13">Blood</tissue>
    </source>
</reference>
<feature type="domain" description="G-protein coupled receptors family 1 profile" evidence="12">
    <location>
        <begin position="31"/>
        <end position="276"/>
    </location>
</feature>
<dbReference type="EMBL" id="JAACNH010000006">
    <property type="protein sequence ID" value="KAG8441075.1"/>
    <property type="molecule type" value="Genomic_DNA"/>
</dbReference>
<feature type="transmembrane region" description="Helical" evidence="11">
    <location>
        <begin position="228"/>
        <end position="250"/>
    </location>
</feature>
<evidence type="ECO:0000256" key="8">
    <source>
        <dbReference type="ARBA" id="ARBA00023170"/>
    </source>
</evidence>
<comment type="similarity">
    <text evidence="10">Belongs to the G-protein coupled receptor 1 family.</text>
</comment>
<evidence type="ECO:0000256" key="7">
    <source>
        <dbReference type="ARBA" id="ARBA00023136"/>
    </source>
</evidence>
<evidence type="ECO:0000256" key="10">
    <source>
        <dbReference type="RuleBase" id="RU000688"/>
    </source>
</evidence>
<keyword evidence="3 10" id="KW-0812">Transmembrane</keyword>
<feature type="transmembrane region" description="Helical" evidence="11">
    <location>
        <begin position="131"/>
        <end position="148"/>
    </location>
</feature>
<keyword evidence="4 11" id="KW-0552">Olfaction</keyword>
<keyword evidence="14" id="KW-1185">Reference proteome</keyword>
<keyword evidence="11" id="KW-0716">Sensory transduction</keyword>
<comment type="subcellular location">
    <subcellularLocation>
        <location evidence="1 11">Cell membrane</location>
        <topology evidence="1 11">Multi-pass membrane protein</topology>
    </subcellularLocation>
</comment>
<dbReference type="CDD" id="cd13954">
    <property type="entry name" value="7tmA_OR"/>
    <property type="match status" value="1"/>
</dbReference>
<feature type="transmembrane region" description="Helical" evidence="11">
    <location>
        <begin position="194"/>
        <end position="216"/>
    </location>
</feature>
<dbReference type="PROSITE" id="PS00237">
    <property type="entry name" value="G_PROTEIN_RECEP_F1_1"/>
    <property type="match status" value="1"/>
</dbReference>
<keyword evidence="7 11" id="KW-0472">Membrane</keyword>
<accession>A0A8T2J775</accession>
<dbReference type="PRINTS" id="PR00237">
    <property type="entry name" value="GPCRRHODOPSN"/>
</dbReference>
<evidence type="ECO:0000256" key="2">
    <source>
        <dbReference type="ARBA" id="ARBA00022475"/>
    </source>
</evidence>
<dbReference type="Proteomes" id="UP000812440">
    <property type="component" value="Chromosome 3"/>
</dbReference>
<evidence type="ECO:0000256" key="4">
    <source>
        <dbReference type="ARBA" id="ARBA00022725"/>
    </source>
</evidence>
<evidence type="ECO:0000313" key="13">
    <source>
        <dbReference type="EMBL" id="KAG8441075.1"/>
    </source>
</evidence>
<dbReference type="Gene3D" id="1.20.1070.10">
    <property type="entry name" value="Rhodopsin 7-helix transmembrane proteins"/>
    <property type="match status" value="1"/>
</dbReference>